<protein>
    <recommendedName>
        <fullName evidence="4">Lipoprotein</fullName>
    </recommendedName>
</protein>
<accession>A0ABX8KGX1</accession>
<dbReference type="PROSITE" id="PS51257">
    <property type="entry name" value="PROKAR_LIPOPROTEIN"/>
    <property type="match status" value="1"/>
</dbReference>
<sequence>MKRIVLAIFPFILSACATSQPENNIDITRSKEGSDHNVISIRLDAPLNKPVTFDNMKTTRYVSEVVVEDGKSLSKSFSQLSDGTTVWAIARDKGNGEQLVSLTVRHACPPEMREFPSGGKDGIEIPGQKVVQTKQKILIKRGEDILITGSGFDGNCAFPRITIHPTE</sequence>
<feature type="signal peptide" evidence="1">
    <location>
        <begin position="1"/>
        <end position="17"/>
    </location>
</feature>
<dbReference type="Proteomes" id="UP000683579">
    <property type="component" value="Plasmid unnamed2"/>
</dbReference>
<keyword evidence="1" id="KW-0732">Signal</keyword>
<evidence type="ECO:0000313" key="3">
    <source>
        <dbReference type="Proteomes" id="UP000683579"/>
    </source>
</evidence>
<evidence type="ECO:0008006" key="4">
    <source>
        <dbReference type="Google" id="ProtNLM"/>
    </source>
</evidence>
<proteinExistence type="predicted"/>
<name>A0ABX8KGX1_9ENTR</name>
<dbReference type="EMBL" id="CP077263">
    <property type="protein sequence ID" value="QXA47315.1"/>
    <property type="molecule type" value="Genomic_DNA"/>
</dbReference>
<organism evidence="2 3">
    <name type="scientific">Citrobacter pasteurii</name>
    <dbReference type="NCBI Taxonomy" id="1563222"/>
    <lineage>
        <taxon>Bacteria</taxon>
        <taxon>Pseudomonadati</taxon>
        <taxon>Pseudomonadota</taxon>
        <taxon>Gammaproteobacteria</taxon>
        <taxon>Enterobacterales</taxon>
        <taxon>Enterobacteriaceae</taxon>
        <taxon>Citrobacter</taxon>
    </lineage>
</organism>
<geneLocation type="plasmid" evidence="2 3">
    <name>unnamed2</name>
</geneLocation>
<reference evidence="2 3" key="1">
    <citation type="submission" date="2021-06" db="EMBL/GenBank/DDBJ databases">
        <title>FDA dAtabase for Regulatory Grade micrObial Sequences (FDA-ARGOS): Supporting development and validation of Infectious Disease Dx tests.</title>
        <authorList>
            <person name="Sproer C."/>
            <person name="Gronow S."/>
            <person name="Severitt S."/>
            <person name="Schroder I."/>
            <person name="Tallon L."/>
            <person name="Sadzewicz L."/>
            <person name="Zhao X."/>
            <person name="Boylan J."/>
            <person name="Ott S."/>
            <person name="Bowen H."/>
            <person name="Vavikolanu K."/>
            <person name="Mehta A."/>
            <person name="Aluvathingal J."/>
            <person name="Nadendla S."/>
            <person name="Lowell S."/>
            <person name="Myers T."/>
            <person name="Yan Y."/>
        </authorList>
    </citation>
    <scope>NUCLEOTIDE SEQUENCE [LARGE SCALE GENOMIC DNA]</scope>
    <source>
        <strain evidence="2 3">FDAARGOS 1424</strain>
        <plasmid evidence="2 3">unnamed2</plasmid>
    </source>
</reference>
<evidence type="ECO:0000313" key="2">
    <source>
        <dbReference type="EMBL" id="QXA47315.1"/>
    </source>
</evidence>
<gene>
    <name evidence="2" type="ORF">I6L54_24150</name>
</gene>
<feature type="chain" id="PRO_5046641485" description="Lipoprotein" evidence="1">
    <location>
        <begin position="18"/>
        <end position="167"/>
    </location>
</feature>
<dbReference type="RefSeq" id="WP_040231331.1">
    <property type="nucleotide sequence ID" value="NZ_CDHL01000025.1"/>
</dbReference>
<keyword evidence="2" id="KW-0614">Plasmid</keyword>
<evidence type="ECO:0000256" key="1">
    <source>
        <dbReference type="SAM" id="SignalP"/>
    </source>
</evidence>
<keyword evidence="3" id="KW-1185">Reference proteome</keyword>